<dbReference type="InterPro" id="IPR006029">
    <property type="entry name" value="Neurotrans-gated_channel_TM"/>
</dbReference>
<sequence length="167" mass="19008">GITVLLALSVFMSIVSGMLPRSSTMPKVTIYLFILFIISVLTVIDSIFIVFLYHMEEKEDKHRKAQENYKRAFSKVRLLRRVVATRKTSTNIGESNGDKPVPIATVESKEEEVPPYSPDTSSDAERKGGRRINKYRLIGKYIDLVSFVCFFLVWFGVTLGFMFDLAL</sequence>
<protein>
    <recommendedName>
        <fullName evidence="3">Neurotransmitter-gated ion-channel transmembrane domain-containing protein</fullName>
    </recommendedName>
</protein>
<dbReference type="SUPFAM" id="SSF90112">
    <property type="entry name" value="Neurotransmitter-gated ion-channel transmembrane pore"/>
    <property type="match status" value="1"/>
</dbReference>
<feature type="domain" description="Neurotransmitter-gated ion-channel transmembrane" evidence="3">
    <location>
        <begin position="1"/>
        <end position="85"/>
    </location>
</feature>
<keyword evidence="2" id="KW-0732">Signal</keyword>
<evidence type="ECO:0000313" key="5">
    <source>
        <dbReference type="Proteomes" id="UP001497497"/>
    </source>
</evidence>
<keyword evidence="5" id="KW-1185">Reference proteome</keyword>
<evidence type="ECO:0000259" key="3">
    <source>
        <dbReference type="Pfam" id="PF02932"/>
    </source>
</evidence>
<gene>
    <name evidence="4" type="ORF">GSLYS_00001007001</name>
</gene>
<evidence type="ECO:0000256" key="1">
    <source>
        <dbReference type="SAM" id="Phobius"/>
    </source>
</evidence>
<feature type="non-terminal residue" evidence="4">
    <location>
        <position position="1"/>
    </location>
</feature>
<evidence type="ECO:0000256" key="2">
    <source>
        <dbReference type="SAM" id="SignalP"/>
    </source>
</evidence>
<dbReference type="Pfam" id="PF02932">
    <property type="entry name" value="Neur_chan_memb"/>
    <property type="match status" value="1"/>
</dbReference>
<reference evidence="4 5" key="1">
    <citation type="submission" date="2024-04" db="EMBL/GenBank/DDBJ databases">
        <authorList>
            <consortium name="Genoscope - CEA"/>
            <person name="William W."/>
        </authorList>
    </citation>
    <scope>NUCLEOTIDE SEQUENCE [LARGE SCALE GENOMIC DNA]</scope>
</reference>
<keyword evidence="1" id="KW-1133">Transmembrane helix</keyword>
<dbReference type="Proteomes" id="UP001497497">
    <property type="component" value="Unassembled WGS sequence"/>
</dbReference>
<dbReference type="CDD" id="cd19051">
    <property type="entry name" value="LGIC_TM_cation"/>
    <property type="match status" value="1"/>
</dbReference>
<dbReference type="EMBL" id="CAXITT010000009">
    <property type="protein sequence ID" value="CAL1526830.1"/>
    <property type="molecule type" value="Genomic_DNA"/>
</dbReference>
<proteinExistence type="predicted"/>
<dbReference type="InterPro" id="IPR036719">
    <property type="entry name" value="Neuro-gated_channel_TM_sf"/>
</dbReference>
<keyword evidence="1" id="KW-0812">Transmembrane</keyword>
<dbReference type="Gene3D" id="1.20.58.390">
    <property type="entry name" value="Neurotransmitter-gated ion-channel transmembrane domain"/>
    <property type="match status" value="1"/>
</dbReference>
<accession>A0AAV2GZI5</accession>
<evidence type="ECO:0000313" key="4">
    <source>
        <dbReference type="EMBL" id="CAL1526830.1"/>
    </source>
</evidence>
<comment type="caution">
    <text evidence="4">The sequence shown here is derived from an EMBL/GenBank/DDBJ whole genome shotgun (WGS) entry which is preliminary data.</text>
</comment>
<feature type="transmembrane region" description="Helical" evidence="1">
    <location>
        <begin position="30"/>
        <end position="53"/>
    </location>
</feature>
<name>A0AAV2GZI5_LYMST</name>
<keyword evidence="1" id="KW-0472">Membrane</keyword>
<dbReference type="AlphaFoldDB" id="A0AAV2GZI5"/>
<dbReference type="GO" id="GO:0006811">
    <property type="term" value="P:monoatomic ion transport"/>
    <property type="evidence" value="ECO:0007669"/>
    <property type="project" value="InterPro"/>
</dbReference>
<feature type="signal peptide" evidence="2">
    <location>
        <begin position="1"/>
        <end position="17"/>
    </location>
</feature>
<organism evidence="4 5">
    <name type="scientific">Lymnaea stagnalis</name>
    <name type="common">Great pond snail</name>
    <name type="synonym">Helix stagnalis</name>
    <dbReference type="NCBI Taxonomy" id="6523"/>
    <lineage>
        <taxon>Eukaryota</taxon>
        <taxon>Metazoa</taxon>
        <taxon>Spiralia</taxon>
        <taxon>Lophotrochozoa</taxon>
        <taxon>Mollusca</taxon>
        <taxon>Gastropoda</taxon>
        <taxon>Heterobranchia</taxon>
        <taxon>Euthyneura</taxon>
        <taxon>Panpulmonata</taxon>
        <taxon>Hygrophila</taxon>
        <taxon>Lymnaeoidea</taxon>
        <taxon>Lymnaeidae</taxon>
        <taxon>Lymnaea</taxon>
    </lineage>
</organism>
<dbReference type="GO" id="GO:0016020">
    <property type="term" value="C:membrane"/>
    <property type="evidence" value="ECO:0007669"/>
    <property type="project" value="InterPro"/>
</dbReference>
<feature type="chain" id="PRO_5043460970" description="Neurotransmitter-gated ion-channel transmembrane domain-containing protein" evidence="2">
    <location>
        <begin position="18"/>
        <end position="167"/>
    </location>
</feature>
<dbReference type="InterPro" id="IPR038050">
    <property type="entry name" value="Neuro_actylchol_rec"/>
</dbReference>
<feature type="transmembrane region" description="Helical" evidence="1">
    <location>
        <begin position="141"/>
        <end position="163"/>
    </location>
</feature>